<evidence type="ECO:0000256" key="1">
    <source>
        <dbReference type="ARBA" id="ARBA00007362"/>
    </source>
</evidence>
<feature type="transmembrane region" description="Helical" evidence="2">
    <location>
        <begin position="205"/>
        <end position="224"/>
    </location>
</feature>
<sequence>MGQAGLQKAEYRAAGAQRKSTEKGLAGAVLATGGGICWGLSGSMGQYLFRYQGMDSRWLVPYRLGLAGVVLFVYCLIRHRNKLFQVFAAAQDVRQILTYAAGVCICQYLYFQTIQWSSAAAATILQDLSPIFILAWACLTARRKPKPREAVAIILALAGVLLITTHGRLNSVPVSPRAVMTGVGCALMVTLYNEVPKSFMDRYPIAVLQTWAFLIGGASFFILFRPWTFHYTPAPAGILGIAFVVLVGNVLAFTFYMTGVSMIGPDKAILYGFSEPVTAAVITYTIFGGRFTVYDAIGFAAVFAMLILISTSGRKKSGFRNEASAESA</sequence>
<dbReference type="PANTHER" id="PTHR22911:SF79">
    <property type="entry name" value="MOBA-LIKE NTP TRANSFERASE DOMAIN-CONTAINING PROTEIN"/>
    <property type="match status" value="1"/>
</dbReference>
<feature type="transmembrane region" description="Helical" evidence="2">
    <location>
        <begin position="25"/>
        <end position="48"/>
    </location>
</feature>
<evidence type="ECO:0000259" key="3">
    <source>
        <dbReference type="Pfam" id="PF00892"/>
    </source>
</evidence>
<reference evidence="4 5" key="1">
    <citation type="submission" date="2019-08" db="EMBL/GenBank/DDBJ databases">
        <title>In-depth cultivation of the pig gut microbiome towards novel bacterial diversity and tailored functional studies.</title>
        <authorList>
            <person name="Wylensek D."/>
            <person name="Hitch T.C.A."/>
            <person name="Clavel T."/>
        </authorList>
    </citation>
    <scope>NUCLEOTIDE SEQUENCE [LARGE SCALE GENOMIC DNA]</scope>
    <source>
        <strain evidence="4 5">Oil+RF-744-WCA-WT-11</strain>
    </source>
</reference>
<organism evidence="4 5">
    <name type="scientific">Porcincola intestinalis</name>
    <dbReference type="NCBI Taxonomy" id="2606632"/>
    <lineage>
        <taxon>Bacteria</taxon>
        <taxon>Bacillati</taxon>
        <taxon>Bacillota</taxon>
        <taxon>Clostridia</taxon>
        <taxon>Lachnospirales</taxon>
        <taxon>Lachnospiraceae</taxon>
        <taxon>Porcincola</taxon>
    </lineage>
</organism>
<feature type="transmembrane region" description="Helical" evidence="2">
    <location>
        <begin position="151"/>
        <end position="169"/>
    </location>
</feature>
<feature type="transmembrane region" description="Helical" evidence="2">
    <location>
        <begin position="120"/>
        <end position="139"/>
    </location>
</feature>
<keyword evidence="2" id="KW-0472">Membrane</keyword>
<gene>
    <name evidence="4" type="ORF">FYJ35_09320</name>
</gene>
<name>A0A6L5X4U3_9FIRM</name>
<evidence type="ECO:0000313" key="5">
    <source>
        <dbReference type="Proteomes" id="UP000481852"/>
    </source>
</evidence>
<feature type="transmembrane region" description="Helical" evidence="2">
    <location>
        <begin position="97"/>
        <end position="114"/>
    </location>
</feature>
<feature type="transmembrane region" description="Helical" evidence="2">
    <location>
        <begin position="236"/>
        <end position="256"/>
    </location>
</feature>
<dbReference type="InterPro" id="IPR000620">
    <property type="entry name" value="EamA_dom"/>
</dbReference>
<dbReference type="RefSeq" id="WP_154525851.1">
    <property type="nucleotide sequence ID" value="NZ_VULZ01000009.1"/>
</dbReference>
<feature type="transmembrane region" description="Helical" evidence="2">
    <location>
        <begin position="60"/>
        <end position="77"/>
    </location>
</feature>
<dbReference type="SUPFAM" id="SSF103481">
    <property type="entry name" value="Multidrug resistance efflux transporter EmrE"/>
    <property type="match status" value="2"/>
</dbReference>
<evidence type="ECO:0000256" key="2">
    <source>
        <dbReference type="SAM" id="Phobius"/>
    </source>
</evidence>
<dbReference type="Pfam" id="PF00892">
    <property type="entry name" value="EamA"/>
    <property type="match status" value="2"/>
</dbReference>
<protein>
    <submittedName>
        <fullName evidence="4">EamA family transporter</fullName>
    </submittedName>
</protein>
<comment type="caution">
    <text evidence="4">The sequence shown here is derived from an EMBL/GenBank/DDBJ whole genome shotgun (WGS) entry which is preliminary data.</text>
</comment>
<keyword evidence="5" id="KW-1185">Reference proteome</keyword>
<dbReference type="AlphaFoldDB" id="A0A6L5X4U3"/>
<dbReference type="EMBL" id="VULZ01000009">
    <property type="protein sequence ID" value="MSS15230.1"/>
    <property type="molecule type" value="Genomic_DNA"/>
</dbReference>
<keyword evidence="2" id="KW-0812">Transmembrane</keyword>
<evidence type="ECO:0000313" key="4">
    <source>
        <dbReference type="EMBL" id="MSS15230.1"/>
    </source>
</evidence>
<dbReference type="PANTHER" id="PTHR22911">
    <property type="entry name" value="ACYL-MALONYL CONDENSING ENZYME-RELATED"/>
    <property type="match status" value="1"/>
</dbReference>
<feature type="domain" description="EamA" evidence="3">
    <location>
        <begin position="178"/>
        <end position="311"/>
    </location>
</feature>
<proteinExistence type="inferred from homology"/>
<keyword evidence="2" id="KW-1133">Transmembrane helix</keyword>
<accession>A0A6L5X4U3</accession>
<feature type="transmembrane region" description="Helical" evidence="2">
    <location>
        <begin position="268"/>
        <end position="287"/>
    </location>
</feature>
<feature type="transmembrane region" description="Helical" evidence="2">
    <location>
        <begin position="175"/>
        <end position="193"/>
    </location>
</feature>
<feature type="transmembrane region" description="Helical" evidence="2">
    <location>
        <begin position="293"/>
        <end position="311"/>
    </location>
</feature>
<dbReference type="Proteomes" id="UP000481852">
    <property type="component" value="Unassembled WGS sequence"/>
</dbReference>
<dbReference type="GO" id="GO:0016020">
    <property type="term" value="C:membrane"/>
    <property type="evidence" value="ECO:0007669"/>
    <property type="project" value="InterPro"/>
</dbReference>
<feature type="domain" description="EamA" evidence="3">
    <location>
        <begin position="26"/>
        <end position="164"/>
    </location>
</feature>
<dbReference type="InterPro" id="IPR037185">
    <property type="entry name" value="EmrE-like"/>
</dbReference>
<comment type="similarity">
    <text evidence="1">Belongs to the EamA transporter family.</text>
</comment>